<dbReference type="RefSeq" id="WP_157423791.1">
    <property type="nucleotide sequence ID" value="NZ_BAAANI010000008.1"/>
</dbReference>
<keyword evidence="2 4" id="KW-0238">DNA-binding</keyword>
<keyword evidence="1" id="KW-0805">Transcription regulation</keyword>
<evidence type="ECO:0000256" key="1">
    <source>
        <dbReference type="ARBA" id="ARBA00023015"/>
    </source>
</evidence>
<dbReference type="PROSITE" id="PS50977">
    <property type="entry name" value="HTH_TETR_2"/>
    <property type="match status" value="1"/>
</dbReference>
<keyword evidence="3" id="KW-0804">Transcription</keyword>
<accession>A0ABV5SKB5</accession>
<proteinExistence type="predicted"/>
<dbReference type="Pfam" id="PF00440">
    <property type="entry name" value="TetR_N"/>
    <property type="match status" value="1"/>
</dbReference>
<comment type="caution">
    <text evidence="6">The sequence shown here is derived from an EMBL/GenBank/DDBJ whole genome shotgun (WGS) entry which is preliminary data.</text>
</comment>
<evidence type="ECO:0000256" key="3">
    <source>
        <dbReference type="ARBA" id="ARBA00023163"/>
    </source>
</evidence>
<dbReference type="SUPFAM" id="SSF48498">
    <property type="entry name" value="Tetracyclin repressor-like, C-terminal domain"/>
    <property type="match status" value="1"/>
</dbReference>
<sequence>MPTTSTPRRRANGGQGKARLDRDSIVAAGIELAATAASSSLSVRELGAHLGADPTAIYRHFRNKEQLMEALLDALTLRGLQTVTAPPEAWRDRLRQLAIATLDLFAKHPAIGVEATVLTTHGQGELDAVELMLDAFTRAGLSGDDLVRHYALFAAHVLSSAAGIARARGEQRDRGVMEDEFAPSPWFEGPILADPRRYPLITSINSRLVDLEDRELFMLGVEAVIQSAERVAEAATAATAVGESEA</sequence>
<evidence type="ECO:0000313" key="6">
    <source>
        <dbReference type="EMBL" id="MFB9640781.1"/>
    </source>
</evidence>
<keyword evidence="7" id="KW-1185">Reference proteome</keyword>
<name>A0ABV5SKB5_9MICO</name>
<evidence type="ECO:0000313" key="7">
    <source>
        <dbReference type="Proteomes" id="UP001589667"/>
    </source>
</evidence>
<reference evidence="6 7" key="1">
    <citation type="submission" date="2024-09" db="EMBL/GenBank/DDBJ databases">
        <authorList>
            <person name="Sun Q."/>
            <person name="Mori K."/>
        </authorList>
    </citation>
    <scope>NUCLEOTIDE SEQUENCE [LARGE SCALE GENOMIC DNA]</scope>
    <source>
        <strain evidence="6 7">JCM 14321</strain>
    </source>
</reference>
<dbReference type="Gene3D" id="1.10.357.10">
    <property type="entry name" value="Tetracycline Repressor, domain 2"/>
    <property type="match status" value="1"/>
</dbReference>
<dbReference type="InterPro" id="IPR009057">
    <property type="entry name" value="Homeodomain-like_sf"/>
</dbReference>
<dbReference type="Proteomes" id="UP001589667">
    <property type="component" value="Unassembled WGS sequence"/>
</dbReference>
<evidence type="ECO:0000256" key="4">
    <source>
        <dbReference type="PROSITE-ProRule" id="PRU00335"/>
    </source>
</evidence>
<dbReference type="Pfam" id="PF02909">
    <property type="entry name" value="TetR_C_1"/>
    <property type="match status" value="1"/>
</dbReference>
<dbReference type="InterPro" id="IPR036271">
    <property type="entry name" value="Tet_transcr_reg_TetR-rel_C_sf"/>
</dbReference>
<feature type="DNA-binding region" description="H-T-H motif" evidence="4">
    <location>
        <begin position="42"/>
        <end position="61"/>
    </location>
</feature>
<dbReference type="Gene3D" id="1.10.10.60">
    <property type="entry name" value="Homeodomain-like"/>
    <property type="match status" value="1"/>
</dbReference>
<dbReference type="SUPFAM" id="SSF46689">
    <property type="entry name" value="Homeodomain-like"/>
    <property type="match status" value="1"/>
</dbReference>
<dbReference type="InterPro" id="IPR001647">
    <property type="entry name" value="HTH_TetR"/>
</dbReference>
<protein>
    <submittedName>
        <fullName evidence="6">TetR/AcrR family transcriptional regulator</fullName>
    </submittedName>
</protein>
<gene>
    <name evidence="6" type="ORF">ACFFQV_00625</name>
</gene>
<organism evidence="6 7">
    <name type="scientific">Agromyces lapidis</name>
    <dbReference type="NCBI Taxonomy" id="279574"/>
    <lineage>
        <taxon>Bacteria</taxon>
        <taxon>Bacillati</taxon>
        <taxon>Actinomycetota</taxon>
        <taxon>Actinomycetes</taxon>
        <taxon>Micrococcales</taxon>
        <taxon>Microbacteriaceae</taxon>
        <taxon>Agromyces</taxon>
    </lineage>
</organism>
<dbReference type="EMBL" id="JBHMBL010000001">
    <property type="protein sequence ID" value="MFB9640781.1"/>
    <property type="molecule type" value="Genomic_DNA"/>
</dbReference>
<evidence type="ECO:0000256" key="2">
    <source>
        <dbReference type="ARBA" id="ARBA00023125"/>
    </source>
</evidence>
<feature type="domain" description="HTH tetR-type" evidence="5">
    <location>
        <begin position="19"/>
        <end position="79"/>
    </location>
</feature>
<dbReference type="InterPro" id="IPR004111">
    <property type="entry name" value="Repressor_TetR_C"/>
</dbReference>
<evidence type="ECO:0000259" key="5">
    <source>
        <dbReference type="PROSITE" id="PS50977"/>
    </source>
</evidence>